<dbReference type="InParanoid" id="A0A1C7N743"/>
<evidence type="ECO:0000256" key="1">
    <source>
        <dbReference type="SAM" id="MobiDB-lite"/>
    </source>
</evidence>
<feature type="compositionally biased region" description="Low complexity" evidence="1">
    <location>
        <begin position="100"/>
        <end position="121"/>
    </location>
</feature>
<name>A0A1C7N743_9FUNG</name>
<protein>
    <submittedName>
        <fullName evidence="2">Uncharacterized protein</fullName>
    </submittedName>
</protein>
<evidence type="ECO:0000313" key="2">
    <source>
        <dbReference type="EMBL" id="OBZ83144.1"/>
    </source>
</evidence>
<gene>
    <name evidence="2" type="ORF">A0J61_08806</name>
</gene>
<evidence type="ECO:0000313" key="3">
    <source>
        <dbReference type="Proteomes" id="UP000093000"/>
    </source>
</evidence>
<accession>A0A1C7N743</accession>
<dbReference type="AlphaFoldDB" id="A0A1C7N743"/>
<organism evidence="2 3">
    <name type="scientific">Choanephora cucurbitarum</name>
    <dbReference type="NCBI Taxonomy" id="101091"/>
    <lineage>
        <taxon>Eukaryota</taxon>
        <taxon>Fungi</taxon>
        <taxon>Fungi incertae sedis</taxon>
        <taxon>Mucoromycota</taxon>
        <taxon>Mucoromycotina</taxon>
        <taxon>Mucoromycetes</taxon>
        <taxon>Mucorales</taxon>
        <taxon>Mucorineae</taxon>
        <taxon>Choanephoraceae</taxon>
        <taxon>Choanephoroideae</taxon>
        <taxon>Choanephora</taxon>
    </lineage>
</organism>
<reference evidence="2 3" key="1">
    <citation type="submission" date="2016-03" db="EMBL/GenBank/DDBJ databases">
        <title>Choanephora cucurbitarum.</title>
        <authorList>
            <person name="Min B."/>
            <person name="Park H."/>
            <person name="Park J.-H."/>
            <person name="Shin H.-D."/>
            <person name="Choi I.-G."/>
        </authorList>
    </citation>
    <scope>NUCLEOTIDE SEQUENCE [LARGE SCALE GENOMIC DNA]</scope>
    <source>
        <strain evidence="2 3">KUS-F28377</strain>
    </source>
</reference>
<dbReference type="EMBL" id="LUGH01000715">
    <property type="protein sequence ID" value="OBZ83144.1"/>
    <property type="molecule type" value="Genomic_DNA"/>
</dbReference>
<proteinExistence type="predicted"/>
<sequence length="121" mass="13300">MLALMATSAQSMNKFMSKPTHTLLFLYPFHVQLARLILIRDVNAVFSSPSSSPQLTKQATSAQSMNKFMSKPTHTLLFLYPFHVQLARLILIRDVNAVFSSPSSSPQRSSGSSSGSSSHLN</sequence>
<comment type="caution">
    <text evidence="2">The sequence shown here is derived from an EMBL/GenBank/DDBJ whole genome shotgun (WGS) entry which is preliminary data.</text>
</comment>
<dbReference type="Proteomes" id="UP000093000">
    <property type="component" value="Unassembled WGS sequence"/>
</dbReference>
<keyword evidence="3" id="KW-1185">Reference proteome</keyword>
<feature type="region of interest" description="Disordered" evidence="1">
    <location>
        <begin position="99"/>
        <end position="121"/>
    </location>
</feature>